<dbReference type="Gene3D" id="3.40.50.300">
    <property type="entry name" value="P-loop containing nucleotide triphosphate hydrolases"/>
    <property type="match status" value="1"/>
</dbReference>
<reference evidence="7" key="1">
    <citation type="submission" date="2025-08" db="UniProtKB">
        <authorList>
            <consortium name="RefSeq"/>
        </authorList>
    </citation>
    <scope>IDENTIFICATION</scope>
</reference>
<dbReference type="PANTHER" id="PTHR10903:SF112">
    <property type="entry name" value="SI:CH211-113E8.5"/>
    <property type="match status" value="1"/>
</dbReference>
<proteinExistence type="inferred from homology"/>
<feature type="compositionally biased region" description="Polar residues" evidence="4">
    <location>
        <begin position="120"/>
        <end position="137"/>
    </location>
</feature>
<feature type="domain" description="AIG1-type G" evidence="5">
    <location>
        <begin position="161"/>
        <end position="360"/>
    </location>
</feature>
<evidence type="ECO:0000256" key="4">
    <source>
        <dbReference type="SAM" id="MobiDB-lite"/>
    </source>
</evidence>
<dbReference type="PANTHER" id="PTHR10903">
    <property type="entry name" value="GTPASE, IMAP FAMILY MEMBER-RELATED"/>
    <property type="match status" value="1"/>
</dbReference>
<evidence type="ECO:0000259" key="5">
    <source>
        <dbReference type="PROSITE" id="PS51720"/>
    </source>
</evidence>
<sequence>MWAEKEKASSEWFTGFFKRHPTLSLRKPEATSLARANRPIQNPTLPGPSTNPALPGPSNIPALPGPSTNLPGPSTIPALPGPSTNLPGPSTIPALPGRSTNLPGPSNIPALPSMSLDTDLPSSYASTSTPLPSNATQEEGCLAGDLFSLNRSLSINSFFSGPGLRIVMIGKTGVGKSAVGNTILGKNIFKSHPSANSVTGTCEMHQVQEGDRWIHVVDTPGILDTGKKAADIKNEIVKCIQVSSPGPHVFLLVIQVGRFTKEEQNSIEALEEIFGPEASNHMIVLFTRGDELQGQTIQTYVRTGHPKLQEVIQRCGNRFHVFNNRNGNRSQVVELIKKIDDMVAGNGGKHFTEKMYQEAERMINQQNMTRELAELQTYEFTFLAELLQRVIE</sequence>
<dbReference type="Proteomes" id="UP001652741">
    <property type="component" value="Chromosome ssa07"/>
</dbReference>
<gene>
    <name evidence="7" type="primary">LOC106609710</name>
</gene>
<organism evidence="6 7">
    <name type="scientific">Salmo salar</name>
    <name type="common">Atlantic salmon</name>
    <dbReference type="NCBI Taxonomy" id="8030"/>
    <lineage>
        <taxon>Eukaryota</taxon>
        <taxon>Metazoa</taxon>
        <taxon>Chordata</taxon>
        <taxon>Craniata</taxon>
        <taxon>Vertebrata</taxon>
        <taxon>Euteleostomi</taxon>
        <taxon>Actinopterygii</taxon>
        <taxon>Neopterygii</taxon>
        <taxon>Teleostei</taxon>
        <taxon>Protacanthopterygii</taxon>
        <taxon>Salmoniformes</taxon>
        <taxon>Salmonidae</taxon>
        <taxon>Salmoninae</taxon>
        <taxon>Salmo</taxon>
    </lineage>
</organism>
<dbReference type="InterPro" id="IPR027417">
    <property type="entry name" value="P-loop_NTPase"/>
</dbReference>
<dbReference type="RefSeq" id="XP_045578477.1">
    <property type="nucleotide sequence ID" value="XM_045722521.1"/>
</dbReference>
<keyword evidence="6" id="KW-1185">Reference proteome</keyword>
<name>A0ABM3F5C3_SALSA</name>
<evidence type="ECO:0000256" key="1">
    <source>
        <dbReference type="ARBA" id="ARBA00008535"/>
    </source>
</evidence>
<dbReference type="GeneID" id="106609710"/>
<protein>
    <submittedName>
        <fullName evidence="7">GTPase IMAP family member 9-like</fullName>
    </submittedName>
</protein>
<accession>A0ABM3F5C3</accession>
<dbReference type="CDD" id="cd01852">
    <property type="entry name" value="AIG1"/>
    <property type="match status" value="1"/>
</dbReference>
<dbReference type="InterPro" id="IPR006703">
    <property type="entry name" value="G_AIG1"/>
</dbReference>
<evidence type="ECO:0000313" key="6">
    <source>
        <dbReference type="Proteomes" id="UP001652741"/>
    </source>
</evidence>
<evidence type="ECO:0000256" key="3">
    <source>
        <dbReference type="ARBA" id="ARBA00023134"/>
    </source>
</evidence>
<dbReference type="SUPFAM" id="SSF52540">
    <property type="entry name" value="P-loop containing nucleoside triphosphate hydrolases"/>
    <property type="match status" value="1"/>
</dbReference>
<keyword evidence="2" id="KW-0547">Nucleotide-binding</keyword>
<feature type="region of interest" description="Disordered" evidence="4">
    <location>
        <begin position="28"/>
        <end position="137"/>
    </location>
</feature>
<keyword evidence="3" id="KW-0342">GTP-binding</keyword>
<dbReference type="Pfam" id="PF04548">
    <property type="entry name" value="AIG1"/>
    <property type="match status" value="1"/>
</dbReference>
<evidence type="ECO:0000256" key="2">
    <source>
        <dbReference type="ARBA" id="ARBA00022741"/>
    </source>
</evidence>
<dbReference type="PROSITE" id="PS51720">
    <property type="entry name" value="G_AIG1"/>
    <property type="match status" value="1"/>
</dbReference>
<feature type="compositionally biased region" description="Polar residues" evidence="4">
    <location>
        <begin position="39"/>
        <end position="52"/>
    </location>
</feature>
<dbReference type="InterPro" id="IPR045058">
    <property type="entry name" value="GIMA/IAN/Toc"/>
</dbReference>
<evidence type="ECO:0000313" key="7">
    <source>
        <dbReference type="RefSeq" id="XP_045578477.1"/>
    </source>
</evidence>
<comment type="similarity">
    <text evidence="1">Belongs to the TRAFAC class TrmE-Era-EngA-EngB-Septin-like GTPase superfamily. AIG1/Toc34/Toc159-like paraseptin GTPase family. IAN subfamily.</text>
</comment>